<name>A0A2R8ARP1_9RHOB</name>
<feature type="signal peptide" evidence="1">
    <location>
        <begin position="1"/>
        <end position="23"/>
    </location>
</feature>
<evidence type="ECO:0000313" key="3">
    <source>
        <dbReference type="Proteomes" id="UP000244911"/>
    </source>
</evidence>
<keyword evidence="3" id="KW-1185">Reference proteome</keyword>
<dbReference type="Proteomes" id="UP000244911">
    <property type="component" value="Unassembled WGS sequence"/>
</dbReference>
<accession>A0A2R8ARP1</accession>
<dbReference type="EMBL" id="OMOI01000002">
    <property type="protein sequence ID" value="SPF78537.1"/>
    <property type="molecule type" value="Genomic_DNA"/>
</dbReference>
<organism evidence="2 3">
    <name type="scientific">Aliiroseovarius pelagivivens</name>
    <dbReference type="NCBI Taxonomy" id="1639690"/>
    <lineage>
        <taxon>Bacteria</taxon>
        <taxon>Pseudomonadati</taxon>
        <taxon>Pseudomonadota</taxon>
        <taxon>Alphaproteobacteria</taxon>
        <taxon>Rhodobacterales</taxon>
        <taxon>Paracoccaceae</taxon>
        <taxon>Aliiroseovarius</taxon>
    </lineage>
</organism>
<keyword evidence="1" id="KW-0732">Signal</keyword>
<gene>
    <name evidence="2" type="ORF">ALP8811_02464</name>
</gene>
<reference evidence="2 3" key="1">
    <citation type="submission" date="2018-03" db="EMBL/GenBank/DDBJ databases">
        <authorList>
            <person name="Keele B.F."/>
        </authorList>
    </citation>
    <scope>NUCLEOTIDE SEQUENCE [LARGE SCALE GENOMIC DNA]</scope>
    <source>
        <strain evidence="2 3">CECT 8811</strain>
    </source>
</reference>
<evidence type="ECO:0000313" key="2">
    <source>
        <dbReference type="EMBL" id="SPF78537.1"/>
    </source>
</evidence>
<dbReference type="RefSeq" id="WP_108857549.1">
    <property type="nucleotide sequence ID" value="NZ_OMOI01000002.1"/>
</dbReference>
<proteinExistence type="predicted"/>
<evidence type="ECO:0000256" key="1">
    <source>
        <dbReference type="SAM" id="SignalP"/>
    </source>
</evidence>
<sequence length="112" mass="12280">MKAPLKAALILALLPLTVGAAWAGNGKAKGHGAAGCPPGLAKKNPPCVPPGLAKPKEGDYVHDYDYLPFTDYDRYQLDPRYSYYRVGEMIYRADPTTFRILEVIGLMDALLR</sequence>
<dbReference type="OrthoDB" id="7666115at2"/>
<feature type="chain" id="PRO_5015332546" description="Excinuclease ABC subunit A" evidence="1">
    <location>
        <begin position="24"/>
        <end position="112"/>
    </location>
</feature>
<dbReference type="AlphaFoldDB" id="A0A2R8ARP1"/>
<protein>
    <recommendedName>
        <fullName evidence="4">Excinuclease ABC subunit A</fullName>
    </recommendedName>
</protein>
<evidence type="ECO:0008006" key="4">
    <source>
        <dbReference type="Google" id="ProtNLM"/>
    </source>
</evidence>
<dbReference type="Gene3D" id="3.10.450.160">
    <property type="entry name" value="inner membrane protein cigr"/>
    <property type="match status" value="1"/>
</dbReference>